<dbReference type="Proteomes" id="UP001530400">
    <property type="component" value="Unassembled WGS sequence"/>
</dbReference>
<protein>
    <submittedName>
        <fullName evidence="1">Uncharacterized protein</fullName>
    </submittedName>
</protein>
<dbReference type="SUPFAM" id="SSF49503">
    <property type="entry name" value="Cupredoxins"/>
    <property type="match status" value="1"/>
</dbReference>
<dbReference type="AlphaFoldDB" id="A0ABD3NRY6"/>
<proteinExistence type="predicted"/>
<evidence type="ECO:0000313" key="2">
    <source>
        <dbReference type="Proteomes" id="UP001530400"/>
    </source>
</evidence>
<gene>
    <name evidence="1" type="ORF">ACHAWO_007846</name>
</gene>
<sequence length="341" mass="38424">MREVVPVSPGITYKFKFLNVAADSEQVEPVVKDEIIVHAAERFDVEVTIPEDSEIGSTSWIRANTLESRKQGYQNGIRAILNVVDPNNFDQIDSNPVPDPEEDIETNTDTTHQLTYNCYSHIETKEKRGGRGCIPVSALRLKDGGTSHAAKIAAEAASAPYEVHMIDWQFRYQKQSYLSWLKFWQLLTLSLVLIFIQSANPQFAHFVRIDNGKWNQHAMNHHSMLLPEYTAEKMLHPNAAVLNVQAGERAILICKLGIACVKLLPQFLGGTNLRWIIRYTYMAERWRYLMMTLVIMSSVLSDVFASDEAIQRLASIHVGSRPLKDTFLLPAGGVVAPRVTS</sequence>
<comment type="caution">
    <text evidence="1">The sequence shown here is derived from an EMBL/GenBank/DDBJ whole genome shotgun (WGS) entry which is preliminary data.</text>
</comment>
<dbReference type="InterPro" id="IPR008972">
    <property type="entry name" value="Cupredoxin"/>
</dbReference>
<reference evidence="1 2" key="1">
    <citation type="submission" date="2024-10" db="EMBL/GenBank/DDBJ databases">
        <title>Updated reference genomes for cyclostephanoid diatoms.</title>
        <authorList>
            <person name="Roberts W.R."/>
            <person name="Alverson A.J."/>
        </authorList>
    </citation>
    <scope>NUCLEOTIDE SEQUENCE [LARGE SCALE GENOMIC DNA]</scope>
    <source>
        <strain evidence="1 2">AJA010-31</strain>
    </source>
</reference>
<evidence type="ECO:0000313" key="1">
    <source>
        <dbReference type="EMBL" id="KAL3776430.1"/>
    </source>
</evidence>
<organism evidence="1 2">
    <name type="scientific">Cyclotella atomus</name>
    <dbReference type="NCBI Taxonomy" id="382360"/>
    <lineage>
        <taxon>Eukaryota</taxon>
        <taxon>Sar</taxon>
        <taxon>Stramenopiles</taxon>
        <taxon>Ochrophyta</taxon>
        <taxon>Bacillariophyta</taxon>
        <taxon>Coscinodiscophyceae</taxon>
        <taxon>Thalassiosirophycidae</taxon>
        <taxon>Stephanodiscales</taxon>
        <taxon>Stephanodiscaceae</taxon>
        <taxon>Cyclotella</taxon>
    </lineage>
</organism>
<name>A0ABD3NRY6_9STRA</name>
<accession>A0ABD3NRY6</accession>
<keyword evidence="2" id="KW-1185">Reference proteome</keyword>
<dbReference type="EMBL" id="JALLPJ020001099">
    <property type="protein sequence ID" value="KAL3776430.1"/>
    <property type="molecule type" value="Genomic_DNA"/>
</dbReference>
<dbReference type="Gene3D" id="2.60.40.420">
    <property type="entry name" value="Cupredoxins - blue copper proteins"/>
    <property type="match status" value="1"/>
</dbReference>